<keyword evidence="3" id="KW-1185">Reference proteome</keyword>
<evidence type="ECO:0000313" key="3">
    <source>
        <dbReference type="Proteomes" id="UP001143362"/>
    </source>
</evidence>
<evidence type="ECO:0008006" key="4">
    <source>
        <dbReference type="Google" id="ProtNLM"/>
    </source>
</evidence>
<feature type="signal peptide" evidence="1">
    <location>
        <begin position="1"/>
        <end position="20"/>
    </location>
</feature>
<proteinExistence type="predicted"/>
<evidence type="ECO:0000256" key="1">
    <source>
        <dbReference type="SAM" id="SignalP"/>
    </source>
</evidence>
<evidence type="ECO:0000313" key="2">
    <source>
        <dbReference type="EMBL" id="MCX2980251.1"/>
    </source>
</evidence>
<accession>A0ABT3TEP5</accession>
<dbReference type="Proteomes" id="UP001143362">
    <property type="component" value="Unassembled WGS sequence"/>
</dbReference>
<protein>
    <recommendedName>
        <fullName evidence="4">Ysc84 actin-binding domain-containing protein</fullName>
    </recommendedName>
</protein>
<dbReference type="EMBL" id="SHNN01000001">
    <property type="protein sequence ID" value="MCX2980251.1"/>
    <property type="molecule type" value="Genomic_DNA"/>
</dbReference>
<dbReference type="RefSeq" id="WP_279244230.1">
    <property type="nucleotide sequence ID" value="NZ_SHNN01000001.1"/>
</dbReference>
<organism evidence="2 3">
    <name type="scientific">Candidatus Litorirhabdus singularis</name>
    <dbReference type="NCBI Taxonomy" id="2518993"/>
    <lineage>
        <taxon>Bacteria</taxon>
        <taxon>Pseudomonadati</taxon>
        <taxon>Pseudomonadota</taxon>
        <taxon>Gammaproteobacteria</taxon>
        <taxon>Cellvibrionales</taxon>
        <taxon>Halieaceae</taxon>
        <taxon>Candidatus Litorirhabdus</taxon>
    </lineage>
</organism>
<feature type="chain" id="PRO_5047136886" description="Ysc84 actin-binding domain-containing protein" evidence="1">
    <location>
        <begin position="21"/>
        <end position="186"/>
    </location>
</feature>
<gene>
    <name evidence="2" type="ORF">EYC98_05135</name>
</gene>
<keyword evidence="1" id="KW-0732">Signal</keyword>
<sequence length="186" mass="20388">MRFLLILMLSLTLPIGSAFGKDASPDERRAEIKQMRLNVLTKLYQEVSDAEEVLLAAKGYAIFSNTGINLLLFSTARGVGILRDHRDGSDTYMRMVGAGTGFGVGLKDYTAVMIFDSQEAIDDFIESGWDYSAQADAKVETDAVEAGEEISGTLTPGVRVYQMTDSGFALQALIHGFKFWPDKTLN</sequence>
<reference evidence="2" key="1">
    <citation type="submission" date="2019-02" db="EMBL/GenBank/DDBJ databases">
        <authorList>
            <person name="Li S.-H."/>
        </authorList>
    </citation>
    <scope>NUCLEOTIDE SEQUENCE</scope>
    <source>
        <strain evidence="2">IMCC14734</strain>
    </source>
</reference>
<comment type="caution">
    <text evidence="2">The sequence shown here is derived from an EMBL/GenBank/DDBJ whole genome shotgun (WGS) entry which is preliminary data.</text>
</comment>
<name>A0ABT3TEP5_9GAMM</name>